<gene>
    <name evidence="1" type="ORF">JCM19235_781</name>
</gene>
<keyword evidence="2" id="KW-1185">Reference proteome</keyword>
<proteinExistence type="predicted"/>
<organism evidence="1 2">
    <name type="scientific">Vibrio maritimus</name>
    <dbReference type="NCBI Taxonomy" id="990268"/>
    <lineage>
        <taxon>Bacteria</taxon>
        <taxon>Pseudomonadati</taxon>
        <taxon>Pseudomonadota</taxon>
        <taxon>Gammaproteobacteria</taxon>
        <taxon>Vibrionales</taxon>
        <taxon>Vibrionaceae</taxon>
        <taxon>Vibrio</taxon>
    </lineage>
</organism>
<evidence type="ECO:0000313" key="2">
    <source>
        <dbReference type="Proteomes" id="UP000029228"/>
    </source>
</evidence>
<evidence type="ECO:0000313" key="1">
    <source>
        <dbReference type="EMBL" id="GAL19425.1"/>
    </source>
</evidence>
<reference evidence="1 2" key="1">
    <citation type="submission" date="2014-09" db="EMBL/GenBank/DDBJ databases">
        <title>Vibrio maritimus JCM 19235. (C45) whole genome shotgun sequence.</title>
        <authorList>
            <person name="Sawabe T."/>
            <person name="Meirelles P."/>
            <person name="Nakanishi M."/>
            <person name="Sayaka M."/>
            <person name="Hattori M."/>
            <person name="Ohkuma M."/>
        </authorList>
    </citation>
    <scope>NUCLEOTIDE SEQUENCE [LARGE SCALE GENOMIC DNA]</scope>
    <source>
        <strain evidence="2">JCM19235</strain>
    </source>
</reference>
<dbReference type="STRING" id="990268.JCM19235_781"/>
<dbReference type="AlphaFoldDB" id="A0A090RVH0"/>
<name>A0A090RVH0_9VIBR</name>
<comment type="caution">
    <text evidence="1">The sequence shown here is derived from an EMBL/GenBank/DDBJ whole genome shotgun (WGS) entry which is preliminary data.</text>
</comment>
<dbReference type="Proteomes" id="UP000029228">
    <property type="component" value="Unassembled WGS sequence"/>
</dbReference>
<protein>
    <submittedName>
        <fullName evidence="1">Uncharacterized protein</fullName>
    </submittedName>
</protein>
<dbReference type="EMBL" id="BBMR01000004">
    <property type="protein sequence ID" value="GAL19425.1"/>
    <property type="molecule type" value="Genomic_DNA"/>
</dbReference>
<sequence>MSDQRGLQANRMVDPIYGEAHLMLIGIKLRLCENTSL</sequence>
<accession>A0A090RVH0</accession>